<evidence type="ECO:0000256" key="1">
    <source>
        <dbReference type="ARBA" id="ARBA00006738"/>
    </source>
</evidence>
<comment type="similarity">
    <text evidence="1 2">Belongs to the UPF0102 family.</text>
</comment>
<evidence type="ECO:0000313" key="4">
    <source>
        <dbReference type="Proteomes" id="UP000610558"/>
    </source>
</evidence>
<dbReference type="AlphaFoldDB" id="A0A927GX29"/>
<reference evidence="3" key="1">
    <citation type="submission" date="2020-09" db="EMBL/GenBank/DDBJ databases">
        <authorList>
            <person name="Yoon J.-W."/>
        </authorList>
    </citation>
    <scope>NUCLEOTIDE SEQUENCE</scope>
    <source>
        <strain evidence="3">KMU-158</strain>
    </source>
</reference>
<protein>
    <recommendedName>
        <fullName evidence="2">UPF0102 protein IB286_12010</fullName>
    </recommendedName>
</protein>
<dbReference type="PANTHER" id="PTHR34039:SF1">
    <property type="entry name" value="UPF0102 PROTEIN YRAN"/>
    <property type="match status" value="1"/>
</dbReference>
<organism evidence="3 4">
    <name type="scientific">Spongiibacter pelagi</name>
    <dbReference type="NCBI Taxonomy" id="2760804"/>
    <lineage>
        <taxon>Bacteria</taxon>
        <taxon>Pseudomonadati</taxon>
        <taxon>Pseudomonadota</taxon>
        <taxon>Gammaproteobacteria</taxon>
        <taxon>Cellvibrionales</taxon>
        <taxon>Spongiibacteraceae</taxon>
        <taxon>Spongiibacter</taxon>
    </lineage>
</organism>
<keyword evidence="4" id="KW-1185">Reference proteome</keyword>
<evidence type="ECO:0000256" key="2">
    <source>
        <dbReference type="HAMAP-Rule" id="MF_00048"/>
    </source>
</evidence>
<dbReference type="Proteomes" id="UP000610558">
    <property type="component" value="Unassembled WGS sequence"/>
</dbReference>
<dbReference type="Gene3D" id="3.40.1350.10">
    <property type="match status" value="1"/>
</dbReference>
<sequence>MKKSGEHLQIGNNAEQAAAALLSDNGYKIVTRNYRCRFGEIDIIALSGSHLVFIEVRHRRPSTFGTGAESVTPSKQRRIIATAKHYLSKGKFSTLPCRFDIISSSPTDNGMLELQWLKNAFQLN</sequence>
<dbReference type="Pfam" id="PF02021">
    <property type="entry name" value="UPF0102"/>
    <property type="match status" value="1"/>
</dbReference>
<dbReference type="RefSeq" id="WP_190765871.1">
    <property type="nucleotide sequence ID" value="NZ_JACXLD010000007.1"/>
</dbReference>
<dbReference type="NCBIfam" id="TIGR00252">
    <property type="entry name" value="YraN family protein"/>
    <property type="match status" value="1"/>
</dbReference>
<dbReference type="CDD" id="cd20736">
    <property type="entry name" value="PoNe_Nuclease"/>
    <property type="match status" value="1"/>
</dbReference>
<dbReference type="InterPro" id="IPR003509">
    <property type="entry name" value="UPF0102_YraN-like"/>
</dbReference>
<dbReference type="InterPro" id="IPR011856">
    <property type="entry name" value="tRNA_endonuc-like_dom_sf"/>
</dbReference>
<dbReference type="PANTHER" id="PTHR34039">
    <property type="entry name" value="UPF0102 PROTEIN YRAN"/>
    <property type="match status" value="1"/>
</dbReference>
<dbReference type="EMBL" id="JACXLD010000007">
    <property type="protein sequence ID" value="MBD2859728.1"/>
    <property type="molecule type" value="Genomic_DNA"/>
</dbReference>
<dbReference type="NCBIfam" id="NF009150">
    <property type="entry name" value="PRK12497.1-3"/>
    <property type="match status" value="1"/>
</dbReference>
<comment type="caution">
    <text evidence="3">The sequence shown here is derived from an EMBL/GenBank/DDBJ whole genome shotgun (WGS) entry which is preliminary data.</text>
</comment>
<dbReference type="GO" id="GO:0003676">
    <property type="term" value="F:nucleic acid binding"/>
    <property type="evidence" value="ECO:0007669"/>
    <property type="project" value="InterPro"/>
</dbReference>
<proteinExistence type="inferred from homology"/>
<dbReference type="InterPro" id="IPR011335">
    <property type="entry name" value="Restrct_endonuc-II-like"/>
</dbReference>
<gene>
    <name evidence="3" type="ORF">IB286_12010</name>
</gene>
<accession>A0A927GX29</accession>
<evidence type="ECO:0000313" key="3">
    <source>
        <dbReference type="EMBL" id="MBD2859728.1"/>
    </source>
</evidence>
<name>A0A927GX29_9GAMM</name>
<dbReference type="SUPFAM" id="SSF52980">
    <property type="entry name" value="Restriction endonuclease-like"/>
    <property type="match status" value="1"/>
</dbReference>
<dbReference type="HAMAP" id="MF_00048">
    <property type="entry name" value="UPF0102"/>
    <property type="match status" value="1"/>
</dbReference>